<gene>
    <name evidence="2" type="ORF">FSB_LOCUS35196</name>
</gene>
<reference evidence="2" key="1">
    <citation type="submission" date="2018-02" db="EMBL/GenBank/DDBJ databases">
        <authorList>
            <person name="Cohen D.B."/>
            <person name="Kent A.D."/>
        </authorList>
    </citation>
    <scope>NUCLEOTIDE SEQUENCE</scope>
</reference>
<sequence length="368" mass="43507">MEAFNENVQTEPPMVQKDDTTQLLLQILNDQNGRMKKLEQVVSNTEHFTQNIAALVQGMFQKNTTRGIELGQGSGQQPQIEVVTTHVEIPIGYPINPVISSKERPINTNLNTPIEETPRMEQPRVEQIITESPRVEPPRVEPPQFEPPRVEPPRFKPPRVEQPWMEPLRVNPPRFEQPRVEPPRFKPPRMEPPRFEKPRMEPPRMDPPQFEQPRIEPPGMEQPRFEQPRMEQPWFGQPRMEPPRFEQPRMGPPHFEQPRMDQSWFKVEPFQLGMGQPEVGFRVEPPQRFGPIKDEPYREQVRFEQPYEFRNEPPRNEPYIVEPDEFYMGYERWLPSPAKVQKPRWVTSDGCRVLQKCRSLDLCSTQRH</sequence>
<evidence type="ECO:0000313" key="2">
    <source>
        <dbReference type="EMBL" id="SPD07314.1"/>
    </source>
</evidence>
<protein>
    <submittedName>
        <fullName evidence="2">Uncharacterized protein</fullName>
    </submittedName>
</protein>
<organism evidence="2">
    <name type="scientific">Fagus sylvatica</name>
    <name type="common">Beechnut</name>
    <dbReference type="NCBI Taxonomy" id="28930"/>
    <lineage>
        <taxon>Eukaryota</taxon>
        <taxon>Viridiplantae</taxon>
        <taxon>Streptophyta</taxon>
        <taxon>Embryophyta</taxon>
        <taxon>Tracheophyta</taxon>
        <taxon>Spermatophyta</taxon>
        <taxon>Magnoliopsida</taxon>
        <taxon>eudicotyledons</taxon>
        <taxon>Gunneridae</taxon>
        <taxon>Pentapetalae</taxon>
        <taxon>rosids</taxon>
        <taxon>fabids</taxon>
        <taxon>Fagales</taxon>
        <taxon>Fagaceae</taxon>
        <taxon>Fagus</taxon>
    </lineage>
</organism>
<accession>A0A2N9H6Y7</accession>
<feature type="region of interest" description="Disordered" evidence="1">
    <location>
        <begin position="130"/>
        <end position="219"/>
    </location>
</feature>
<dbReference type="EMBL" id="OIVN01002896">
    <property type="protein sequence ID" value="SPD07314.1"/>
    <property type="molecule type" value="Genomic_DNA"/>
</dbReference>
<feature type="compositionally biased region" description="Basic and acidic residues" evidence="1">
    <location>
        <begin position="176"/>
        <end position="204"/>
    </location>
</feature>
<name>A0A2N9H6Y7_FAGSY</name>
<dbReference type="AlphaFoldDB" id="A0A2N9H6Y7"/>
<evidence type="ECO:0000256" key="1">
    <source>
        <dbReference type="SAM" id="MobiDB-lite"/>
    </source>
</evidence>
<proteinExistence type="predicted"/>